<dbReference type="STRING" id="53501.SAMN04488043_10214"/>
<evidence type="ECO:0000313" key="3">
    <source>
        <dbReference type="Proteomes" id="UP000051587"/>
    </source>
</evidence>
<name>A0A0P1G021_THAGE</name>
<reference evidence="2 3" key="1">
    <citation type="submission" date="2015-09" db="EMBL/GenBank/DDBJ databases">
        <authorList>
            <consortium name="Swine Surveillance"/>
        </authorList>
    </citation>
    <scope>NUCLEOTIDE SEQUENCE [LARGE SCALE GENOMIC DNA]</scope>
    <source>
        <strain evidence="2 3">CECT 4357</strain>
    </source>
</reference>
<dbReference type="EMBL" id="CYSA01000015">
    <property type="protein sequence ID" value="CUH65063.1"/>
    <property type="molecule type" value="Genomic_DNA"/>
</dbReference>
<keyword evidence="3" id="KW-1185">Reference proteome</keyword>
<evidence type="ECO:0000259" key="1">
    <source>
        <dbReference type="SMART" id="SM00849"/>
    </source>
</evidence>
<gene>
    <name evidence="2" type="ORF">TG4357_01661</name>
</gene>
<protein>
    <submittedName>
        <fullName evidence="2">Putative metal-dependent RNase, consists of a metallo-beta-lactamase domain and an RNA-binding KH domain</fullName>
    </submittedName>
</protein>
<dbReference type="Gene3D" id="3.60.15.10">
    <property type="entry name" value="Ribonuclease Z/Hydroxyacylglutathione hydrolase-like"/>
    <property type="match status" value="1"/>
</dbReference>
<accession>A0A0P1G021</accession>
<dbReference type="SUPFAM" id="SSF56281">
    <property type="entry name" value="Metallo-hydrolase/oxidoreductase"/>
    <property type="match status" value="1"/>
</dbReference>
<organism evidence="2 3">
    <name type="scientific">Thalassovita gelatinovora</name>
    <name type="common">Thalassobius gelatinovorus</name>
    <dbReference type="NCBI Taxonomy" id="53501"/>
    <lineage>
        <taxon>Bacteria</taxon>
        <taxon>Pseudomonadati</taxon>
        <taxon>Pseudomonadota</taxon>
        <taxon>Alphaproteobacteria</taxon>
        <taxon>Rhodobacterales</taxon>
        <taxon>Roseobacteraceae</taxon>
        <taxon>Thalassovita</taxon>
    </lineage>
</organism>
<dbReference type="InterPro" id="IPR036866">
    <property type="entry name" value="RibonucZ/Hydroxyglut_hydro"/>
</dbReference>
<feature type="domain" description="Metallo-beta-lactamase" evidence="1">
    <location>
        <begin position="22"/>
        <end position="192"/>
    </location>
</feature>
<proteinExistence type="predicted"/>
<dbReference type="Pfam" id="PF12706">
    <property type="entry name" value="Lactamase_B_2"/>
    <property type="match status" value="1"/>
</dbReference>
<dbReference type="RefSeq" id="WP_175473917.1">
    <property type="nucleotide sequence ID" value="NZ_CP051181.1"/>
</dbReference>
<dbReference type="SMART" id="SM00849">
    <property type="entry name" value="Lactamase_B"/>
    <property type="match status" value="1"/>
</dbReference>
<evidence type="ECO:0000313" key="2">
    <source>
        <dbReference type="EMBL" id="CUH65063.1"/>
    </source>
</evidence>
<dbReference type="Proteomes" id="UP000051587">
    <property type="component" value="Unassembled WGS sequence"/>
</dbReference>
<sequence length="361" mass="39494">MRDNPVETAPWVEVLSGLGEKGPACIRLWTGRALWVLDVGFGPEATSPFEPHWLDGAERVFISHDHIDHIGGAAHAVAAGLPIHCTAQTARSLPPGADFNPLPETGQTKIDGVTVTTGRNGHALGGVWFHFALGEGLFFSGDWSEESNWFAFDPPPVAATSLIDASYHLDDVPQAERLMTLDRTLEELCQQQILFPVPPSGRAGELALHLMQHGELSFDDSCRLAISRAISSGSLNKCADALTPVLQRGFDPAARFLICDTPNADGGMAWQLVQDWRDSGRLGQESVVLFTGHMTAHARAIATQGGRFLRWNVHPPLSDQIGMVRRLNARRFAPLFCNQPEDYLLEPRFNAALVLNERCLL</sequence>
<dbReference type="InterPro" id="IPR001279">
    <property type="entry name" value="Metallo-B-lactamas"/>
</dbReference>
<dbReference type="AlphaFoldDB" id="A0A0P1G021"/>